<accession>A0ABT1E8R0</accession>
<reference evidence="1 2" key="1">
    <citation type="journal article" date="2022" name="Genome Biol. Evol.">
        <title>Host diet, physiology and behaviors set the stage for Lachnospiraceae cladogenesis.</title>
        <authorList>
            <person name="Vera-Ponce De Leon A."/>
            <person name="Schneider M."/>
            <person name="Jahnes B.C."/>
            <person name="Sadowski V."/>
            <person name="Camuy-Velez L.A."/>
            <person name="Duan J."/>
            <person name="Sabree Z.L."/>
        </authorList>
    </citation>
    <scope>NUCLEOTIDE SEQUENCE [LARGE SCALE GENOMIC DNA]</scope>
    <source>
        <strain evidence="1 2">PAL113</strain>
    </source>
</reference>
<dbReference type="InterPro" id="IPR052517">
    <property type="entry name" value="GlcG_carb_metab_protein"/>
</dbReference>
<sequence>MDNREIDGAIKRVLHEMESGISLKKANILIEKVKEEATAMGLNVVIAVSDRSGHPISVQCMDDAYIASYDVAVNKAFTSVSLKMSTKELSKLCKPGDSLYGIQYTNQGKIIIFGGGEPLKTKGRIVGGLGVSGGSADEDTRLAAFGKKVFEEVIQCL</sequence>
<organism evidence="1 2">
    <name type="scientific">Aequitasia blattaphilus</name>
    <dbReference type="NCBI Taxonomy" id="2949332"/>
    <lineage>
        <taxon>Bacteria</taxon>
        <taxon>Bacillati</taxon>
        <taxon>Bacillota</taxon>
        <taxon>Clostridia</taxon>
        <taxon>Lachnospirales</taxon>
        <taxon>Lachnospiraceae</taxon>
        <taxon>Aequitasia</taxon>
    </lineage>
</organism>
<name>A0ABT1E8R0_9FIRM</name>
<dbReference type="PANTHER" id="PTHR34309:SF1">
    <property type="entry name" value="PROTEIN GLCG"/>
    <property type="match status" value="1"/>
</dbReference>
<dbReference type="InterPro" id="IPR005624">
    <property type="entry name" value="PduO/GlcC-like"/>
</dbReference>
<proteinExistence type="predicted"/>
<dbReference type="EMBL" id="JAMZFW010000008">
    <property type="protein sequence ID" value="MCP1102210.1"/>
    <property type="molecule type" value="Genomic_DNA"/>
</dbReference>
<protein>
    <submittedName>
        <fullName evidence="1">Heme-binding protein</fullName>
    </submittedName>
</protein>
<dbReference type="PANTHER" id="PTHR34309">
    <property type="entry name" value="SLR1406 PROTEIN"/>
    <property type="match status" value="1"/>
</dbReference>
<dbReference type="InterPro" id="IPR038084">
    <property type="entry name" value="PduO/GlcC-like_sf"/>
</dbReference>
<gene>
    <name evidence="1" type="ORF">NK125_07260</name>
</gene>
<dbReference type="Gene3D" id="3.30.450.150">
    <property type="entry name" value="Haem-degrading domain"/>
    <property type="match status" value="1"/>
</dbReference>
<dbReference type="Proteomes" id="UP001523566">
    <property type="component" value="Unassembled WGS sequence"/>
</dbReference>
<evidence type="ECO:0000313" key="2">
    <source>
        <dbReference type="Proteomes" id="UP001523566"/>
    </source>
</evidence>
<keyword evidence="2" id="KW-1185">Reference proteome</keyword>
<comment type="caution">
    <text evidence="1">The sequence shown here is derived from an EMBL/GenBank/DDBJ whole genome shotgun (WGS) entry which is preliminary data.</text>
</comment>
<dbReference type="SUPFAM" id="SSF143744">
    <property type="entry name" value="GlcG-like"/>
    <property type="match status" value="1"/>
</dbReference>
<dbReference type="Pfam" id="PF03928">
    <property type="entry name" value="HbpS-like"/>
    <property type="match status" value="1"/>
</dbReference>
<evidence type="ECO:0000313" key="1">
    <source>
        <dbReference type="EMBL" id="MCP1102210.1"/>
    </source>
</evidence>
<dbReference type="RefSeq" id="WP_262065993.1">
    <property type="nucleotide sequence ID" value="NZ_JAMXOD010000008.1"/>
</dbReference>